<dbReference type="PANTHER" id="PTHR43875">
    <property type="entry name" value="MALTODEXTRIN IMPORT ATP-BINDING PROTEIN MSMX"/>
    <property type="match status" value="1"/>
</dbReference>
<dbReference type="Gene3D" id="2.40.50.140">
    <property type="entry name" value="Nucleic acid-binding proteins"/>
    <property type="match status" value="1"/>
</dbReference>
<gene>
    <name evidence="6" type="ORF">DES48_103284</name>
</gene>
<organism evidence="6 7">
    <name type="scientific">Paraliobacillus ryukyuensis</name>
    <dbReference type="NCBI Taxonomy" id="200904"/>
    <lineage>
        <taxon>Bacteria</taxon>
        <taxon>Bacillati</taxon>
        <taxon>Bacillota</taxon>
        <taxon>Bacilli</taxon>
        <taxon>Bacillales</taxon>
        <taxon>Bacillaceae</taxon>
        <taxon>Paraliobacillus</taxon>
    </lineage>
</organism>
<dbReference type="InterPro" id="IPR003439">
    <property type="entry name" value="ABC_transporter-like_ATP-bd"/>
</dbReference>
<dbReference type="GO" id="GO:0016887">
    <property type="term" value="F:ATP hydrolysis activity"/>
    <property type="evidence" value="ECO:0007669"/>
    <property type="project" value="InterPro"/>
</dbReference>
<dbReference type="Proteomes" id="UP000252254">
    <property type="component" value="Unassembled WGS sequence"/>
</dbReference>
<dbReference type="InterPro" id="IPR047641">
    <property type="entry name" value="ABC_transpr_MalK/UgpC-like"/>
</dbReference>
<dbReference type="AlphaFoldDB" id="A0A366EEQ6"/>
<dbReference type="InterPro" id="IPR027417">
    <property type="entry name" value="P-loop_NTPase"/>
</dbReference>
<keyword evidence="3 6" id="KW-0067">ATP-binding</keyword>
<dbReference type="GO" id="GO:0055052">
    <property type="term" value="C:ATP-binding cassette (ABC) transporter complex, substrate-binding subunit-containing"/>
    <property type="evidence" value="ECO:0007669"/>
    <property type="project" value="TreeGrafter"/>
</dbReference>
<dbReference type="SMART" id="SM00382">
    <property type="entry name" value="AAA"/>
    <property type="match status" value="1"/>
</dbReference>
<accession>A0A366EEQ6</accession>
<dbReference type="InterPro" id="IPR013611">
    <property type="entry name" value="Transp-assoc_OB_typ2"/>
</dbReference>
<dbReference type="GO" id="GO:0005524">
    <property type="term" value="F:ATP binding"/>
    <property type="evidence" value="ECO:0007669"/>
    <property type="project" value="UniProtKB-KW"/>
</dbReference>
<evidence type="ECO:0000256" key="3">
    <source>
        <dbReference type="ARBA" id="ARBA00022840"/>
    </source>
</evidence>
<proteinExistence type="predicted"/>
<dbReference type="Gene3D" id="2.40.50.100">
    <property type="match status" value="1"/>
</dbReference>
<dbReference type="InterPro" id="IPR012340">
    <property type="entry name" value="NA-bd_OB-fold"/>
</dbReference>
<evidence type="ECO:0000256" key="2">
    <source>
        <dbReference type="ARBA" id="ARBA00022741"/>
    </source>
</evidence>
<feature type="region of interest" description="Disordered" evidence="4">
    <location>
        <begin position="347"/>
        <end position="369"/>
    </location>
</feature>
<dbReference type="SUPFAM" id="SSF52540">
    <property type="entry name" value="P-loop containing nucleoside triphosphate hydrolases"/>
    <property type="match status" value="1"/>
</dbReference>
<comment type="caution">
    <text evidence="6">The sequence shown here is derived from an EMBL/GenBank/DDBJ whole genome shotgun (WGS) entry which is preliminary data.</text>
</comment>
<dbReference type="InterPro" id="IPR008995">
    <property type="entry name" value="Mo/tungstate-bd_C_term_dom"/>
</dbReference>
<dbReference type="OrthoDB" id="9790614at2"/>
<keyword evidence="2" id="KW-0547">Nucleotide-binding</keyword>
<dbReference type="InterPro" id="IPR003593">
    <property type="entry name" value="AAA+_ATPase"/>
</dbReference>
<dbReference type="Pfam" id="PF08402">
    <property type="entry name" value="TOBE_2"/>
    <property type="match status" value="1"/>
</dbReference>
<dbReference type="GO" id="GO:0140359">
    <property type="term" value="F:ABC-type transporter activity"/>
    <property type="evidence" value="ECO:0007669"/>
    <property type="project" value="UniProtKB-ARBA"/>
</dbReference>
<dbReference type="SUPFAM" id="SSF50331">
    <property type="entry name" value="MOP-like"/>
    <property type="match status" value="1"/>
</dbReference>
<dbReference type="Gene3D" id="3.40.50.300">
    <property type="entry name" value="P-loop containing nucleotide triphosphate hydrolases"/>
    <property type="match status" value="1"/>
</dbReference>
<dbReference type="PANTHER" id="PTHR43875:SF1">
    <property type="entry name" value="OSMOPROTECTIVE COMPOUNDS UPTAKE ATP-BINDING PROTEIN GGTA"/>
    <property type="match status" value="1"/>
</dbReference>
<feature type="compositionally biased region" description="Basic and acidic residues" evidence="4">
    <location>
        <begin position="347"/>
        <end position="357"/>
    </location>
</feature>
<dbReference type="RefSeq" id="WP_113868145.1">
    <property type="nucleotide sequence ID" value="NZ_BAABQN010000004.1"/>
</dbReference>
<name>A0A366EEQ6_9BACI</name>
<evidence type="ECO:0000256" key="4">
    <source>
        <dbReference type="SAM" id="MobiDB-lite"/>
    </source>
</evidence>
<dbReference type="STRING" id="200904.GCA_900168775_00027"/>
<keyword evidence="1" id="KW-0813">Transport</keyword>
<reference evidence="6 7" key="1">
    <citation type="submission" date="2018-06" db="EMBL/GenBank/DDBJ databases">
        <title>Genomic Encyclopedia of Type Strains, Phase IV (KMG-IV): sequencing the most valuable type-strain genomes for metagenomic binning, comparative biology and taxonomic classification.</title>
        <authorList>
            <person name="Goeker M."/>
        </authorList>
    </citation>
    <scope>NUCLEOTIDE SEQUENCE [LARGE SCALE GENOMIC DNA]</scope>
    <source>
        <strain evidence="6 7">DSM 15140</strain>
    </source>
</reference>
<dbReference type="Pfam" id="PF00005">
    <property type="entry name" value="ABC_tran"/>
    <property type="match status" value="1"/>
</dbReference>
<evidence type="ECO:0000313" key="7">
    <source>
        <dbReference type="Proteomes" id="UP000252254"/>
    </source>
</evidence>
<dbReference type="InterPro" id="IPR017871">
    <property type="entry name" value="ABC_transporter-like_CS"/>
</dbReference>
<evidence type="ECO:0000256" key="1">
    <source>
        <dbReference type="ARBA" id="ARBA00022448"/>
    </source>
</evidence>
<dbReference type="PROSITE" id="PS50893">
    <property type="entry name" value="ABC_TRANSPORTER_2"/>
    <property type="match status" value="1"/>
</dbReference>
<protein>
    <submittedName>
        <fullName evidence="6">Multiple sugar transport system ATP-binding protein/inositol-phosphate transport system ATP-binding protein</fullName>
    </submittedName>
</protein>
<evidence type="ECO:0000313" key="6">
    <source>
        <dbReference type="EMBL" id="RBO99954.1"/>
    </source>
</evidence>
<sequence length="369" mass="41539">MDVHLDQLTMQFNDTTAVDSITTTIKDGELVSLLGPSGCGKSTTLMLLSGLYKPTAGDIYFGDEKVTTMDAEKRGIGMVFQNYALYPHLSVLKNIMFPLKMQKVPKKEAIQQVMEMAKLVQIDHLLDRKPAQLSGGQQQRVAIARALVKKPKLLLLDEPLSNLDARLRLEMREEIRRIQQEVGITAVFVTHDQEEALSISDRVMLMNNGVLQQENAPQQMYRKPENIFAASFLGNPPINFLTLHKTENNTYVIQGSSQTLELPSMKWQTHEAFQMGLRPEDLYTVPEEEGLFSGEIIHMETIGRDTLIRLQLGDVTVRALVDPKSRLRVGDRCSLAIEPQEVHYFDPKTGERLRGGNDNDAQANLEKHA</sequence>
<dbReference type="FunFam" id="3.40.50.300:FF:000042">
    <property type="entry name" value="Maltose/maltodextrin ABC transporter, ATP-binding protein"/>
    <property type="match status" value="1"/>
</dbReference>
<feature type="domain" description="ABC transporter" evidence="5">
    <location>
        <begin position="3"/>
        <end position="233"/>
    </location>
</feature>
<keyword evidence="6" id="KW-0762">Sugar transport</keyword>
<keyword evidence="7" id="KW-1185">Reference proteome</keyword>
<dbReference type="EMBL" id="QNRI01000003">
    <property type="protein sequence ID" value="RBO99954.1"/>
    <property type="molecule type" value="Genomic_DNA"/>
</dbReference>
<evidence type="ECO:0000259" key="5">
    <source>
        <dbReference type="PROSITE" id="PS50893"/>
    </source>
</evidence>
<dbReference type="PROSITE" id="PS00211">
    <property type="entry name" value="ABC_TRANSPORTER_1"/>
    <property type="match status" value="1"/>
</dbReference>